<protein>
    <recommendedName>
        <fullName evidence="3">Type VI secretion system baseplate subunit TssK</fullName>
    </recommendedName>
</protein>
<organism evidence="1 2">
    <name type="scientific">Cryomorpha ignava</name>
    <dbReference type="NCBI Taxonomy" id="101383"/>
    <lineage>
        <taxon>Bacteria</taxon>
        <taxon>Pseudomonadati</taxon>
        <taxon>Bacteroidota</taxon>
        <taxon>Flavobacteriia</taxon>
        <taxon>Flavobacteriales</taxon>
        <taxon>Cryomorphaceae</taxon>
        <taxon>Cryomorpha</taxon>
    </lineage>
</organism>
<evidence type="ECO:0000313" key="1">
    <source>
        <dbReference type="EMBL" id="NEN23576.1"/>
    </source>
</evidence>
<dbReference type="EMBL" id="JAAGVY010000012">
    <property type="protein sequence ID" value="NEN23576.1"/>
    <property type="molecule type" value="Genomic_DNA"/>
</dbReference>
<proteinExistence type="predicted"/>
<name>A0A7K3WPV1_9FLAO</name>
<dbReference type="Proteomes" id="UP000486602">
    <property type="component" value="Unassembled WGS sequence"/>
</dbReference>
<dbReference type="AlphaFoldDB" id="A0A7K3WPV1"/>
<keyword evidence="2" id="KW-1185">Reference proteome</keyword>
<comment type="caution">
    <text evidence="1">The sequence shown here is derived from an EMBL/GenBank/DDBJ whole genome shotgun (WGS) entry which is preliminary data.</text>
</comment>
<reference evidence="1 2" key="1">
    <citation type="submission" date="2020-02" db="EMBL/GenBank/DDBJ databases">
        <title>Out from the shadows clarifying the taxonomy of the family Cryomorphaceae and related taxa by utilizing the GTDB taxonomic framework.</title>
        <authorList>
            <person name="Bowman J.P."/>
        </authorList>
    </citation>
    <scope>NUCLEOTIDE SEQUENCE [LARGE SCALE GENOMIC DNA]</scope>
    <source>
        <strain evidence="1 2">QSSC 1-22</strain>
    </source>
</reference>
<gene>
    <name evidence="1" type="ORF">G3O08_08690</name>
</gene>
<evidence type="ECO:0008006" key="3">
    <source>
        <dbReference type="Google" id="ProtNLM"/>
    </source>
</evidence>
<evidence type="ECO:0000313" key="2">
    <source>
        <dbReference type="Proteomes" id="UP000486602"/>
    </source>
</evidence>
<accession>A0A7K3WPV1</accession>
<sequence>MFDPIKYGYVNWADGMKISQAHFHQLQSAIEARVKDSRATGLRNDNFGLIPSGANAKNALDFDFRVDDTANLKIKVRQCRAISPAGDRIEIIANSSNSSHQNFEKTVKLDKAILETNGDFYITLRANSDEPHLYGEPDQEESPARMPYFERALDVEIVQVNGVNKNVFKNSAVIARFSVENGEITEDVNYIPPCAAMASHRDLSEFAFKYAQFLGDLETDLFKINKNVSSKDQLTNLAQSVADLTRNVIQSIQQEIDFIRMFSEYSTPSLFMLNAKKIARAFKNAIELNSNDKKEELLNYVQEVIDISPGEYTAINARVLDLEYDHYNVRDALQVILQFCKINGKLISEWGNLDYIGKKKKTGIFVGEVKKDTEVTKERKKWDF</sequence>
<dbReference type="RefSeq" id="WP_163284942.1">
    <property type="nucleotide sequence ID" value="NZ_JAAGVY010000012.1"/>
</dbReference>